<reference evidence="3" key="1">
    <citation type="journal article" date="2013" name="Nature">
        <title>Draft genome of the wheat A-genome progenitor Triticum urartu.</title>
        <authorList>
            <person name="Ling H.Q."/>
            <person name="Zhao S."/>
            <person name="Liu D."/>
            <person name="Wang J."/>
            <person name="Sun H."/>
            <person name="Zhang C."/>
            <person name="Fan H."/>
            <person name="Li D."/>
            <person name="Dong L."/>
            <person name="Tao Y."/>
            <person name="Gao C."/>
            <person name="Wu H."/>
            <person name="Li Y."/>
            <person name="Cui Y."/>
            <person name="Guo X."/>
            <person name="Zheng S."/>
            <person name="Wang B."/>
            <person name="Yu K."/>
            <person name="Liang Q."/>
            <person name="Yang W."/>
            <person name="Lou X."/>
            <person name="Chen J."/>
            <person name="Feng M."/>
            <person name="Jian J."/>
            <person name="Zhang X."/>
            <person name="Luo G."/>
            <person name="Jiang Y."/>
            <person name="Liu J."/>
            <person name="Wang Z."/>
            <person name="Sha Y."/>
            <person name="Zhang B."/>
            <person name="Wu H."/>
            <person name="Tang D."/>
            <person name="Shen Q."/>
            <person name="Xue P."/>
            <person name="Zou S."/>
            <person name="Wang X."/>
            <person name="Liu X."/>
            <person name="Wang F."/>
            <person name="Yang Y."/>
            <person name="An X."/>
            <person name="Dong Z."/>
            <person name="Zhang K."/>
            <person name="Zhang X."/>
            <person name="Luo M.C."/>
            <person name="Dvorak J."/>
            <person name="Tong Y."/>
            <person name="Wang J."/>
            <person name="Yang H."/>
            <person name="Li Z."/>
            <person name="Wang D."/>
            <person name="Zhang A."/>
            <person name="Wang J."/>
        </authorList>
    </citation>
    <scope>NUCLEOTIDE SEQUENCE</scope>
    <source>
        <strain evidence="3">cv. G1812</strain>
    </source>
</reference>
<dbReference type="EnsemblPlants" id="TuG1812G0300001806.01.T02">
    <property type="protein sequence ID" value="TuG1812G0300001806.01.T02"/>
    <property type="gene ID" value="TuG1812G0300001806.01"/>
</dbReference>
<evidence type="ECO:0000313" key="2">
    <source>
        <dbReference type="EnsemblPlants" id="TuG1812G0300001806.01.T02"/>
    </source>
</evidence>
<organism evidence="2 3">
    <name type="scientific">Triticum urartu</name>
    <name type="common">Red wild einkorn</name>
    <name type="synonym">Crithodium urartu</name>
    <dbReference type="NCBI Taxonomy" id="4572"/>
    <lineage>
        <taxon>Eukaryota</taxon>
        <taxon>Viridiplantae</taxon>
        <taxon>Streptophyta</taxon>
        <taxon>Embryophyta</taxon>
        <taxon>Tracheophyta</taxon>
        <taxon>Spermatophyta</taxon>
        <taxon>Magnoliopsida</taxon>
        <taxon>Liliopsida</taxon>
        <taxon>Poales</taxon>
        <taxon>Poaceae</taxon>
        <taxon>BOP clade</taxon>
        <taxon>Pooideae</taxon>
        <taxon>Triticodae</taxon>
        <taxon>Triticeae</taxon>
        <taxon>Triticinae</taxon>
        <taxon>Triticum</taxon>
    </lineage>
</organism>
<evidence type="ECO:0000313" key="3">
    <source>
        <dbReference type="Proteomes" id="UP000015106"/>
    </source>
</evidence>
<protein>
    <submittedName>
        <fullName evidence="2">Uncharacterized protein</fullName>
    </submittedName>
</protein>
<evidence type="ECO:0000256" key="1">
    <source>
        <dbReference type="SAM" id="MobiDB-lite"/>
    </source>
</evidence>
<sequence length="86" mass="9058">GRHHGCSGVLLEEKEGGRGRGREKTGRKERNEGRHGLPGGDGRGRGRSGALLVQGGQLLISCGGHAGEDGERIESGHSPREATYIF</sequence>
<dbReference type="AlphaFoldDB" id="A0A8R7TTB2"/>
<feature type="region of interest" description="Disordered" evidence="1">
    <location>
        <begin position="1"/>
        <end position="48"/>
    </location>
</feature>
<accession>A0A8R7TTB2</accession>
<feature type="region of interest" description="Disordered" evidence="1">
    <location>
        <begin position="65"/>
        <end position="86"/>
    </location>
</feature>
<feature type="compositionally biased region" description="Basic and acidic residues" evidence="1">
    <location>
        <begin position="66"/>
        <end position="80"/>
    </location>
</feature>
<reference evidence="2" key="2">
    <citation type="submission" date="2018-03" db="EMBL/GenBank/DDBJ databases">
        <title>The Triticum urartu genome reveals the dynamic nature of wheat genome evolution.</title>
        <authorList>
            <person name="Ling H."/>
            <person name="Ma B."/>
            <person name="Shi X."/>
            <person name="Liu H."/>
            <person name="Dong L."/>
            <person name="Sun H."/>
            <person name="Cao Y."/>
            <person name="Gao Q."/>
            <person name="Zheng S."/>
            <person name="Li Y."/>
            <person name="Yu Y."/>
            <person name="Du H."/>
            <person name="Qi M."/>
            <person name="Li Y."/>
            <person name="Yu H."/>
            <person name="Cui Y."/>
            <person name="Wang N."/>
            <person name="Chen C."/>
            <person name="Wu H."/>
            <person name="Zhao Y."/>
            <person name="Zhang J."/>
            <person name="Li Y."/>
            <person name="Zhou W."/>
            <person name="Zhang B."/>
            <person name="Hu W."/>
            <person name="Eijk M."/>
            <person name="Tang J."/>
            <person name="Witsenboer H."/>
            <person name="Zhao S."/>
            <person name="Li Z."/>
            <person name="Zhang A."/>
            <person name="Wang D."/>
            <person name="Liang C."/>
        </authorList>
    </citation>
    <scope>NUCLEOTIDE SEQUENCE [LARGE SCALE GENOMIC DNA]</scope>
    <source>
        <strain evidence="2">cv. G1812</strain>
    </source>
</reference>
<dbReference type="Gramene" id="TuG1812G0300001806.01.T02">
    <property type="protein sequence ID" value="TuG1812G0300001806.01.T02"/>
    <property type="gene ID" value="TuG1812G0300001806.01"/>
</dbReference>
<dbReference type="Proteomes" id="UP000015106">
    <property type="component" value="Chromosome 3"/>
</dbReference>
<proteinExistence type="predicted"/>
<feature type="compositionally biased region" description="Basic and acidic residues" evidence="1">
    <location>
        <begin position="11"/>
        <end position="35"/>
    </location>
</feature>
<reference evidence="2" key="3">
    <citation type="submission" date="2022-06" db="UniProtKB">
        <authorList>
            <consortium name="EnsemblPlants"/>
        </authorList>
    </citation>
    <scope>IDENTIFICATION</scope>
</reference>
<name>A0A8R7TTB2_TRIUA</name>
<keyword evidence="3" id="KW-1185">Reference proteome</keyword>